<reference evidence="1" key="1">
    <citation type="submission" date="2021-07" db="EMBL/GenBank/DDBJ databases">
        <title>Draft genome sequence of carbapenem-resistant Aeromonas spp. in Japan.</title>
        <authorList>
            <person name="Maehana S."/>
            <person name="Suzuki M."/>
            <person name="Kitasato H."/>
        </authorList>
    </citation>
    <scope>NUCLEOTIDE SEQUENCE</scope>
    <source>
        <strain evidence="1">KAM351</strain>
    </source>
</reference>
<protein>
    <submittedName>
        <fullName evidence="1">Uncharacterized protein</fullName>
    </submittedName>
</protein>
<dbReference type="EMBL" id="BPNN01000234">
    <property type="protein sequence ID" value="GJA66019.1"/>
    <property type="molecule type" value="Genomic_DNA"/>
</dbReference>
<sequence>MIGMNVIERSPCVGIRKCLMSTSSTLKLALELAAKVTGREDLAALAGEAWRMSDYACRLIAPTPTF</sequence>
<evidence type="ECO:0000313" key="2">
    <source>
        <dbReference type="Proteomes" id="UP000886934"/>
    </source>
</evidence>
<evidence type="ECO:0000313" key="1">
    <source>
        <dbReference type="EMBL" id="GJA66019.1"/>
    </source>
</evidence>
<dbReference type="Proteomes" id="UP000886934">
    <property type="component" value="Unassembled WGS sequence"/>
</dbReference>
<dbReference type="AlphaFoldDB" id="A0A7I8HVK2"/>
<proteinExistence type="predicted"/>
<gene>
    <name evidence="1" type="ORF">KAM351_46300</name>
</gene>
<comment type="caution">
    <text evidence="1">The sequence shown here is derived from an EMBL/GenBank/DDBJ whole genome shotgun (WGS) entry which is preliminary data.</text>
</comment>
<name>A0A7I8HVK2_AERCA</name>
<organism evidence="1 2">
    <name type="scientific">Aeromonas caviae</name>
    <name type="common">Aeromonas punctata</name>
    <dbReference type="NCBI Taxonomy" id="648"/>
    <lineage>
        <taxon>Bacteria</taxon>
        <taxon>Pseudomonadati</taxon>
        <taxon>Pseudomonadota</taxon>
        <taxon>Gammaproteobacteria</taxon>
        <taxon>Aeromonadales</taxon>
        <taxon>Aeromonadaceae</taxon>
        <taxon>Aeromonas</taxon>
    </lineage>
</organism>
<accession>A0A7I8HVK2</accession>